<feature type="signal peptide" evidence="1">
    <location>
        <begin position="1"/>
        <end position="19"/>
    </location>
</feature>
<dbReference type="Proteomes" id="UP000054107">
    <property type="component" value="Unassembled WGS sequence"/>
</dbReference>
<protein>
    <recommendedName>
        <fullName evidence="2">Choice-of-anchor A domain-containing protein</fullName>
    </recommendedName>
</protein>
<reference evidence="3 4" key="1">
    <citation type="submission" date="2014-09" db="EMBL/GenBank/DDBJ databases">
        <authorList>
            <person name="Ellenberger Sabrina"/>
        </authorList>
    </citation>
    <scope>NUCLEOTIDE SEQUENCE [LARGE SCALE GENOMIC DNA]</scope>
    <source>
        <strain evidence="3 4">CBS 412.66</strain>
    </source>
</reference>
<dbReference type="Pfam" id="PF20597">
    <property type="entry name" value="pAdhesive_15"/>
    <property type="match status" value="1"/>
</dbReference>
<keyword evidence="4" id="KW-1185">Reference proteome</keyword>
<name>A0A0B7NQZ2_9FUNG</name>
<evidence type="ECO:0000313" key="4">
    <source>
        <dbReference type="Proteomes" id="UP000054107"/>
    </source>
</evidence>
<proteinExistence type="predicted"/>
<evidence type="ECO:0000256" key="1">
    <source>
        <dbReference type="SAM" id="SignalP"/>
    </source>
</evidence>
<dbReference type="NCBIfam" id="TIGR04215">
    <property type="entry name" value="choice_anch_A"/>
    <property type="match status" value="1"/>
</dbReference>
<feature type="domain" description="Choice-of-anchor A" evidence="2">
    <location>
        <begin position="39"/>
        <end position="340"/>
    </location>
</feature>
<accession>A0A0B7NQZ2</accession>
<dbReference type="InterPro" id="IPR026588">
    <property type="entry name" value="Choice_anch_A"/>
</dbReference>
<keyword evidence="1" id="KW-0732">Signal</keyword>
<dbReference type="STRING" id="35722.A0A0B7NQZ2"/>
<dbReference type="AlphaFoldDB" id="A0A0B7NQZ2"/>
<evidence type="ECO:0000259" key="2">
    <source>
        <dbReference type="Pfam" id="PF20597"/>
    </source>
</evidence>
<sequence>MKRLLLFAVAASLLNEILCAVGKIPLTLEKDILCQSKELNYWNAIVFKDFKANTERGSVANGMDGPLMVGSDLAIDNYYINSKGRVNCTSLYNESVPLAEYGLYMNRVDHHTKQSYQIKDAIISGSIQVNGHHKHSLDSLVRPMQSCRLLVNSPNHHNALSMSEYENTAKRTSLYFASQNATHVLSKEGNIKPLQPHKNDKYYYFNFGSCQNSAECNISEEIQHLSHPSAFAQDQQQPVQWPVDKPIILNIPVARHSTFRLTGGFHGFTSKLPACNTIWNFFTVDEDGVMDESSEQSFTVTRNTDNVIGGTFLMPYGNVVDGSVGGFAGQLVAANYESRGASLYDFGSLDSSCHATSASCWPYMSKYDVDDAVDSKEEEKEEKDYLEWTIRKGRKLLPISNQGSGLFVDEINSGVASAAITVAGSLSMSSEHFLASQASFHPQNFLDVPLLLGVQEEPVIDLANPEEMEARLGARPAPHPEMPMGEILHDLDQMRGRSKTTHTMYIGTMTRTHHVRQVETTTMPFTKVKTVYVTSTYTDYTDTIMITVEEPHALEARPTGVSFDLIGNEIVTLY</sequence>
<evidence type="ECO:0000313" key="3">
    <source>
        <dbReference type="EMBL" id="CEP17414.1"/>
    </source>
</evidence>
<feature type="chain" id="PRO_5002120884" description="Choice-of-anchor A domain-containing protein" evidence="1">
    <location>
        <begin position="20"/>
        <end position="574"/>
    </location>
</feature>
<dbReference type="EMBL" id="LN733663">
    <property type="protein sequence ID" value="CEP17414.1"/>
    <property type="molecule type" value="Genomic_DNA"/>
</dbReference>
<dbReference type="OrthoDB" id="2269320at2759"/>
<organism evidence="3 4">
    <name type="scientific">Parasitella parasitica</name>
    <dbReference type="NCBI Taxonomy" id="35722"/>
    <lineage>
        <taxon>Eukaryota</taxon>
        <taxon>Fungi</taxon>
        <taxon>Fungi incertae sedis</taxon>
        <taxon>Mucoromycota</taxon>
        <taxon>Mucoromycotina</taxon>
        <taxon>Mucoromycetes</taxon>
        <taxon>Mucorales</taxon>
        <taxon>Mucorineae</taxon>
        <taxon>Mucoraceae</taxon>
        <taxon>Parasitella</taxon>
    </lineage>
</organism>
<gene>
    <name evidence="3" type="primary">PARPA_11710.1 scaffold 44482</name>
</gene>